<evidence type="ECO:0000313" key="2">
    <source>
        <dbReference type="Proteomes" id="UP000475862"/>
    </source>
</evidence>
<organism evidence="1 2">
    <name type="scientific">Aphis glycines</name>
    <name type="common">Soybean aphid</name>
    <dbReference type="NCBI Taxonomy" id="307491"/>
    <lineage>
        <taxon>Eukaryota</taxon>
        <taxon>Metazoa</taxon>
        <taxon>Ecdysozoa</taxon>
        <taxon>Arthropoda</taxon>
        <taxon>Hexapoda</taxon>
        <taxon>Insecta</taxon>
        <taxon>Pterygota</taxon>
        <taxon>Neoptera</taxon>
        <taxon>Paraneoptera</taxon>
        <taxon>Hemiptera</taxon>
        <taxon>Sternorrhyncha</taxon>
        <taxon>Aphidomorpha</taxon>
        <taxon>Aphidoidea</taxon>
        <taxon>Aphididae</taxon>
        <taxon>Aphidini</taxon>
        <taxon>Aphis</taxon>
        <taxon>Aphis</taxon>
    </lineage>
</organism>
<evidence type="ECO:0000313" key="1">
    <source>
        <dbReference type="EMBL" id="KAE9538588.1"/>
    </source>
</evidence>
<dbReference type="AlphaFoldDB" id="A0A6G0TTX6"/>
<dbReference type="EMBL" id="VYZN01000016">
    <property type="protein sequence ID" value="KAE9538588.1"/>
    <property type="molecule type" value="Genomic_DNA"/>
</dbReference>
<keyword evidence="2" id="KW-1185">Reference proteome</keyword>
<protein>
    <submittedName>
        <fullName evidence="1">Uncharacterized protein</fullName>
    </submittedName>
</protein>
<dbReference type="Proteomes" id="UP000475862">
    <property type="component" value="Unassembled WGS sequence"/>
</dbReference>
<gene>
    <name evidence="1" type="ORF">AGLY_005687</name>
</gene>
<comment type="caution">
    <text evidence="1">The sequence shown here is derived from an EMBL/GenBank/DDBJ whole genome shotgun (WGS) entry which is preliminary data.</text>
</comment>
<name>A0A6G0TTX6_APHGL</name>
<sequence>MNCKAFRRISKFQVFQHFSFYRHLNNLNGKQFNSGVISKFCRGSEILNPPYRQGGLKVVKRKTLYYFGTPIQTVQATQMNPYSLISLNYATNISILYYTKIPAYVLNTLHIIMANIVISFSKHYCEVMMTNVVACWAKVVIYDNLQKNYFAVHVTAALTVERITRQPIAKH</sequence>
<proteinExistence type="predicted"/>
<reference evidence="1 2" key="1">
    <citation type="submission" date="2019-08" db="EMBL/GenBank/DDBJ databases">
        <title>The genome of the soybean aphid Biotype 1, its phylome, world population structure and adaptation to the North American continent.</title>
        <authorList>
            <person name="Giordano R."/>
            <person name="Donthu R.K."/>
            <person name="Hernandez A.G."/>
            <person name="Wright C.L."/>
            <person name="Zimin A.V."/>
        </authorList>
    </citation>
    <scope>NUCLEOTIDE SEQUENCE [LARGE SCALE GENOMIC DNA]</scope>
    <source>
        <tissue evidence="1">Whole aphids</tissue>
    </source>
</reference>
<accession>A0A6G0TTX6</accession>